<evidence type="ECO:0000313" key="4">
    <source>
        <dbReference type="Proteomes" id="UP000296352"/>
    </source>
</evidence>
<evidence type="ECO:0008006" key="5">
    <source>
        <dbReference type="Google" id="ProtNLM"/>
    </source>
</evidence>
<dbReference type="Proteomes" id="UP000296352">
    <property type="component" value="Chromosome"/>
</dbReference>
<organism evidence="3 4">
    <name type="scientific">Corynebacterium endometrii</name>
    <dbReference type="NCBI Taxonomy" id="2488819"/>
    <lineage>
        <taxon>Bacteria</taxon>
        <taxon>Bacillati</taxon>
        <taxon>Actinomycetota</taxon>
        <taxon>Actinomycetes</taxon>
        <taxon>Mycobacteriales</taxon>
        <taxon>Corynebacteriaceae</taxon>
        <taxon>Corynebacterium</taxon>
    </lineage>
</organism>
<feature type="transmembrane region" description="Helical" evidence="2">
    <location>
        <begin position="80"/>
        <end position="98"/>
    </location>
</feature>
<feature type="transmembrane region" description="Helical" evidence="2">
    <location>
        <begin position="466"/>
        <end position="489"/>
    </location>
</feature>
<dbReference type="EMBL" id="CP039247">
    <property type="protein sequence ID" value="QCB29289.1"/>
    <property type="molecule type" value="Genomic_DNA"/>
</dbReference>
<keyword evidence="2" id="KW-1133">Transmembrane helix</keyword>
<keyword evidence="2" id="KW-0472">Membrane</keyword>
<gene>
    <name evidence="3" type="ORF">CENDO_10175</name>
</gene>
<evidence type="ECO:0000256" key="2">
    <source>
        <dbReference type="SAM" id="Phobius"/>
    </source>
</evidence>
<evidence type="ECO:0000313" key="3">
    <source>
        <dbReference type="EMBL" id="QCB29289.1"/>
    </source>
</evidence>
<feature type="region of interest" description="Disordered" evidence="1">
    <location>
        <begin position="1"/>
        <end position="27"/>
    </location>
</feature>
<keyword evidence="4" id="KW-1185">Reference proteome</keyword>
<accession>A0A4P7QHZ2</accession>
<feature type="transmembrane region" description="Helical" evidence="2">
    <location>
        <begin position="254"/>
        <end position="274"/>
    </location>
</feature>
<reference evidence="3 4" key="1">
    <citation type="submission" date="2019-04" db="EMBL/GenBank/DDBJ databases">
        <title>Corynebacterium endometrii sp. nov., isolated from the uterus of a cow with endometritis.</title>
        <authorList>
            <person name="Ballas P."/>
            <person name="Ruckert C."/>
            <person name="Wagener K."/>
            <person name="Drillich M."/>
            <person name="Kaempfer P."/>
            <person name="Busse H.-J."/>
            <person name="Ehling-Schulz M."/>
        </authorList>
    </citation>
    <scope>NUCLEOTIDE SEQUENCE [LARGE SCALE GENOMIC DNA]</scope>
    <source>
        <strain evidence="3 4">LMM-1653</strain>
    </source>
</reference>
<protein>
    <recommendedName>
        <fullName evidence="5">Four helix bundle sensory module for signal transduction</fullName>
    </recommendedName>
</protein>
<feature type="transmembrane region" description="Helical" evidence="2">
    <location>
        <begin position="286"/>
        <end position="306"/>
    </location>
</feature>
<sequence>MGMTEPGTHTPHTGPHDGPHGAPDSGQVLVASSDHWLDDVTAPANPAQSRATLLAMSTFAGPSRLLRRVLAFVTTTPGKLFTVTVILTLAIAAAGMSMSNSSAQRQRDLDVLLNVTEPMSNSAHNLYTSLSLADTLATTGFVQAGVETESNQRSYYEAVDRAASAATESVLGTQASDQRIRNLVGFIQRQLPVYTGMVESARVNHRGGNAVAVAYMSNASALMREDILPAAAELFRLTSAKVNEEHEALTKPQWVPLSGLLAAVLFLLLAQWWLFRLTRRRINRGFAAATVFMLVAMAWVAGSNLASWSAGARGFEEASHPWDALTASRIEAQQARTEETLALVRRQSREASESNFQTTVSNIRGALNDFEASEAINPTRSTYRAQLLADSRESLGDWEQGHSSLVAALREGNYDRAIHLAASRTPLPDEPSTSANAFSNLDVSLAKLIADSRQAMRSFIQDSLSAMTMVSTAVLLLTFGAIIAVWLGIRARLQEYL</sequence>
<proteinExistence type="predicted"/>
<dbReference type="AlphaFoldDB" id="A0A4P7QHZ2"/>
<name>A0A4P7QHZ2_9CORY</name>
<feature type="compositionally biased region" description="Low complexity" evidence="1">
    <location>
        <begin position="1"/>
        <end position="13"/>
    </location>
</feature>
<evidence type="ECO:0000256" key="1">
    <source>
        <dbReference type="SAM" id="MobiDB-lite"/>
    </source>
</evidence>
<dbReference type="KEGG" id="cee:CENDO_10175"/>
<keyword evidence="2" id="KW-0812">Transmembrane</keyword>